<evidence type="ECO:0000256" key="11">
    <source>
        <dbReference type="PIRSR" id="PIRSR600243-1"/>
    </source>
</evidence>
<evidence type="ECO:0000256" key="5">
    <source>
        <dbReference type="ARBA" id="ARBA00022801"/>
    </source>
</evidence>
<keyword evidence="8 12" id="KW-0539">Nucleus</keyword>
<keyword evidence="6 12" id="KW-0647">Proteasome</keyword>
<dbReference type="PROSITE" id="PS51476">
    <property type="entry name" value="PROTEASOME_BETA_2"/>
    <property type="match status" value="1"/>
</dbReference>
<comment type="subunit">
    <text evidence="12">Component of the proteasome complex.</text>
</comment>
<keyword evidence="4" id="KW-0888">Threonine protease</keyword>
<keyword evidence="5" id="KW-0378">Hydrolase</keyword>
<evidence type="ECO:0000256" key="12">
    <source>
        <dbReference type="RuleBase" id="RU004203"/>
    </source>
</evidence>
<dbReference type="Pfam" id="PF00227">
    <property type="entry name" value="Proteasome"/>
    <property type="match status" value="1"/>
</dbReference>
<sequence length="282" mass="31578">MSLEAFLGLESQQSSKEFNKLAKLTSLEHDELEQDGLIKEQLPMLQATDKIKIPRVVDEFTGRKISLNFDKGTTTLAFLYKNGIVVCADSRATGGQYIGSQGVRKIIPINKFLLGTMAGGAADCTYWERLLSERCRLYELRNREPISVAAASKLLANMLYNYRGMGLSLGVMICGWDHKKGPKIYMVDNDSRRVPGTLFSVGSGSVFAYGVLDKSYRFDMTDEEAYDLGRRAIYHATHRDAYSGGIIRVYSIQKDGWKIISEDDNTVLHDRYVAEGSVSMDH</sequence>
<dbReference type="InterPro" id="IPR000243">
    <property type="entry name" value="Pept_T1A_subB"/>
</dbReference>
<comment type="catalytic activity">
    <reaction evidence="1">
        <text>Cleavage of peptide bonds with very broad specificity.</text>
        <dbReference type="EC" id="3.4.25.1"/>
    </reaction>
</comment>
<dbReference type="GO" id="GO:0051603">
    <property type="term" value="P:proteolysis involved in protein catabolic process"/>
    <property type="evidence" value="ECO:0007669"/>
    <property type="project" value="InterPro"/>
</dbReference>
<dbReference type="Gene3D" id="3.60.20.10">
    <property type="entry name" value="Glutamine Phosphoribosylpyrophosphate, subunit 1, domain 1"/>
    <property type="match status" value="1"/>
</dbReference>
<comment type="subcellular location">
    <subcellularLocation>
        <location evidence="12">Cytoplasm</location>
    </subcellularLocation>
    <subcellularLocation>
        <location evidence="12">Nucleus</location>
    </subcellularLocation>
</comment>
<organism evidence="13">
    <name type="scientific">Aceria tosichella</name>
    <name type="common">wheat curl mite</name>
    <dbReference type="NCBI Taxonomy" id="561515"/>
    <lineage>
        <taxon>Eukaryota</taxon>
        <taxon>Metazoa</taxon>
        <taxon>Ecdysozoa</taxon>
        <taxon>Arthropoda</taxon>
        <taxon>Chelicerata</taxon>
        <taxon>Arachnida</taxon>
        <taxon>Acari</taxon>
        <taxon>Acariformes</taxon>
        <taxon>Trombidiformes</taxon>
        <taxon>Prostigmata</taxon>
        <taxon>Eupodina</taxon>
        <taxon>Eriophyoidea</taxon>
        <taxon>Eriophyidae</taxon>
        <taxon>Eriophyinae</taxon>
        <taxon>Aceriini</taxon>
        <taxon>Aceria</taxon>
    </lineage>
</organism>
<dbReference type="CDD" id="cd03761">
    <property type="entry name" value="proteasome_beta_type_5"/>
    <property type="match status" value="1"/>
</dbReference>
<dbReference type="PANTHER" id="PTHR32194">
    <property type="entry name" value="METALLOPROTEASE TLDD"/>
    <property type="match status" value="1"/>
</dbReference>
<dbReference type="PRINTS" id="PR00141">
    <property type="entry name" value="PROTEASOME"/>
</dbReference>
<keyword evidence="7" id="KW-0865">Zymogen</keyword>
<dbReference type="InterPro" id="IPR029055">
    <property type="entry name" value="Ntn_hydrolases_N"/>
</dbReference>
<dbReference type="AlphaFoldDB" id="A0A6G1SIW8"/>
<gene>
    <name evidence="13" type="primary">Psmb5</name>
    <name evidence="13" type="ORF">g.2624</name>
</gene>
<proteinExistence type="inferred from homology"/>
<evidence type="ECO:0000256" key="2">
    <source>
        <dbReference type="ARBA" id="ARBA00022490"/>
    </source>
</evidence>
<comment type="similarity">
    <text evidence="12">Belongs to the peptidase T1B family.</text>
</comment>
<evidence type="ECO:0000313" key="13">
    <source>
        <dbReference type="EMBL" id="MDE50151.1"/>
    </source>
</evidence>
<accession>A0A6G1SIW8</accession>
<dbReference type="SUPFAM" id="SSF56235">
    <property type="entry name" value="N-terminal nucleophile aminohydrolases (Ntn hydrolases)"/>
    <property type="match status" value="1"/>
</dbReference>
<comment type="subunit">
    <text evidence="10">The 26S proteasome consists of a 20S proteasome core and two 19S regulatory subunits. The 20S proteasome core is composed of 28 subunits that are arranged in four stacked rings, resulting in a barrel-shaped structure. The two end rings are each formed by seven alpha subunits, and the two central rings are each formed by seven beta subunits. The catalytic chamber with the active sites is on the inside of the barrel.</text>
</comment>
<dbReference type="GO" id="GO:0005737">
    <property type="term" value="C:cytoplasm"/>
    <property type="evidence" value="ECO:0007669"/>
    <property type="project" value="UniProtKB-SubCell"/>
</dbReference>
<dbReference type="PANTHER" id="PTHR32194:SF3">
    <property type="entry name" value="PROTEASOME SUBUNIT BETA"/>
    <property type="match status" value="1"/>
</dbReference>
<dbReference type="InterPro" id="IPR016050">
    <property type="entry name" value="Proteasome_bsu_CS"/>
</dbReference>
<feature type="active site" description="Nucleophile" evidence="11">
    <location>
        <position position="73"/>
    </location>
</feature>
<dbReference type="GO" id="GO:0005634">
    <property type="term" value="C:nucleus"/>
    <property type="evidence" value="ECO:0007669"/>
    <property type="project" value="UniProtKB-SubCell"/>
</dbReference>
<evidence type="ECO:0000256" key="4">
    <source>
        <dbReference type="ARBA" id="ARBA00022698"/>
    </source>
</evidence>
<dbReference type="FunFam" id="3.60.20.10:FF:000051">
    <property type="entry name" value="Proteasome subunit beta"/>
    <property type="match status" value="1"/>
</dbReference>
<evidence type="ECO:0000256" key="10">
    <source>
        <dbReference type="ARBA" id="ARBA00026071"/>
    </source>
</evidence>
<name>A0A6G1SIW8_9ACAR</name>
<dbReference type="InterPro" id="IPR023333">
    <property type="entry name" value="Proteasome_suB-type"/>
</dbReference>
<evidence type="ECO:0000256" key="1">
    <source>
        <dbReference type="ARBA" id="ARBA00001198"/>
    </source>
</evidence>
<keyword evidence="3" id="KW-0645">Protease</keyword>
<dbReference type="GO" id="GO:0004298">
    <property type="term" value="F:threonine-type endopeptidase activity"/>
    <property type="evidence" value="ECO:0007669"/>
    <property type="project" value="UniProtKB-KW"/>
</dbReference>
<reference evidence="13" key="1">
    <citation type="submission" date="2018-10" db="EMBL/GenBank/DDBJ databases">
        <title>Transcriptome assembly of Aceria tosichella (Wheat curl mite) Type 2.</title>
        <authorList>
            <person name="Scully E.D."/>
            <person name="Geib S.M."/>
            <person name="Palmer N.A."/>
            <person name="Gupta A.K."/>
            <person name="Sarath G."/>
            <person name="Tatineni S."/>
        </authorList>
    </citation>
    <scope>NUCLEOTIDE SEQUENCE</scope>
    <source>
        <strain evidence="13">LincolnNE</strain>
    </source>
</reference>
<evidence type="ECO:0000256" key="3">
    <source>
        <dbReference type="ARBA" id="ARBA00022670"/>
    </source>
</evidence>
<comment type="function">
    <text evidence="9">Non-catalytic component of the proteasome, a multicatalytic proteinase complex which is characterized by its ability to cleave peptides with Arg, Phe, Tyr, Leu, and Glu adjacent to the leaving group at neutral or slightly basic pH. The proteasome has an ATP-dependent proteolytic activity.</text>
</comment>
<dbReference type="InterPro" id="IPR001353">
    <property type="entry name" value="Proteasome_sua/b"/>
</dbReference>
<evidence type="ECO:0000256" key="7">
    <source>
        <dbReference type="ARBA" id="ARBA00023145"/>
    </source>
</evidence>
<evidence type="ECO:0000256" key="9">
    <source>
        <dbReference type="ARBA" id="ARBA00024953"/>
    </source>
</evidence>
<protein>
    <recommendedName>
        <fullName evidence="12">Proteasome subunit beta</fullName>
    </recommendedName>
</protein>
<dbReference type="EMBL" id="GGYP01005380">
    <property type="protein sequence ID" value="MDE50151.1"/>
    <property type="molecule type" value="Transcribed_RNA"/>
</dbReference>
<dbReference type="PROSITE" id="PS00854">
    <property type="entry name" value="PROTEASOME_BETA_1"/>
    <property type="match status" value="1"/>
</dbReference>
<dbReference type="GO" id="GO:0005839">
    <property type="term" value="C:proteasome core complex"/>
    <property type="evidence" value="ECO:0007669"/>
    <property type="project" value="InterPro"/>
</dbReference>
<comment type="function">
    <text evidence="12">Component of the proteasome, a multicatalytic proteinase complex which is characterized by its ability to cleave peptides with Arg, Phe, Tyr, Leu, and Glu adjacent to the leaving group at neutral or slightly basic pH. The proteasome has an ATP-dependent proteolytic activity.</text>
</comment>
<evidence type="ECO:0000256" key="8">
    <source>
        <dbReference type="ARBA" id="ARBA00023242"/>
    </source>
</evidence>
<evidence type="ECO:0000256" key="6">
    <source>
        <dbReference type="ARBA" id="ARBA00022942"/>
    </source>
</evidence>
<keyword evidence="2 12" id="KW-0963">Cytoplasm</keyword>